<feature type="region of interest" description="Disordered" evidence="1">
    <location>
        <begin position="79"/>
        <end position="105"/>
    </location>
</feature>
<feature type="compositionally biased region" description="Polar residues" evidence="1">
    <location>
        <begin position="1566"/>
        <end position="1575"/>
    </location>
</feature>
<accession>A0A7R8WAA6</accession>
<sequence>MVGAGAAKYLGAGAATETKRLRIPGIKGGYRQGWNQTLTQLRDQTRSLYKRASKGKNQLLWEELKLKRREFRSELQKSTHELANNKDNSSQTLEDPISKPILARSPNGTRTEVLKSILYQDQPSSKARLGKRSTGSPTERAHNVDFKLWIAAQHNVDFKLWIAVQHNVDFKLWIAAQHNVDFKLWIAAQHNVDFKLWIAAQHNVDFKLWIAAQHNFSKPKRSLEAGRTPPAQASCHAGLCFSRGKQNAEELLRYLVTSGGIVTKDFLYRGIVSDANVPDEVEFSSASLTPFPWLGDKLKAVGEKPFRAESRNGPWFPQDLQTDFGSVDDQSFADLPTDFDLMSLKMRKQRDPFEIPGPPRERRSHEWYLAEKPSDRFLATTAVKHSKVTTASRAKAGGEEVRSSLRLVEQSGLDSETNQKLMDLIREADRVSSSFFNEDNFLELDEDETLSLSDDPASLTEKKVQELSRNKLQALGHDPRDDLFLEITLEDSVGSSSGSSSEEEKEVATIMAGSLKKREAGDDRDGGDAEGARTLSQMTLETDHSNLEERESRNFSEENEREFGLADSLFEEPRQNPWNNKAASTEADRSSARDTCSEEDPTERPSMEGEAKLLPPPMPPPVPPRCVPPIPPRVKKAHSEPRSDFDVEFDCTESQLPHDNPHGDGPMRQNKDEASRHSSSPRVTTSSDLSLSRCHDLPYDLEEKKGSLMSLHSDDESFPASFNPRKCVLMEAVSKFQPSRQSSARKRIPESRPREHEQPRSPPQMEKQELKQTETPMRLPNRSYTPARINNKAPTQPCTLVRQKPAERDSRAQTPAQHMEHAQSKRPPTRLQPQPPTLTAAEEAVQQRPGASHIPKRVGSSWNFDKSVEVPAEIFQIRVADQAQVKGRSSSSGLTSDGEMLACSTFNVSATEVPFGEEEGISEVSDSALNGVEIEVNEIVTSHCAEPVDEVAHQPEANQRSTPSQFLRASSMIPRPAVKKHFNPKSDGSGWNCYRSEPPSAVTSEGEHPLFTFLKTYQLEVNVDSQHTAIQEQEIDLAESFPPQMEEDVDSQYTAIQEQEIDLAESYPPQMEEDNISFSTSERSVNKVLPLARPRQCGSTVPTDFPNVKGLESDNMSDMMESNVTSSSSKTPAYIATEQHNSPQSKTPVQMSNMNISGDCSAITKVLVDASLSSSVNPLQHLKAGQQGIIGNPPTIPLRSSKFKQAKDRWQVPRKSVTPFPPQRSAGGKDIADKIAKLKRDMSGELLDIQNSVPLSSISDIPFRANVAKPVPKRRERKTQTYCRIAEKLTQTVERKCLEKKSQTSEWMMVANTSNESVSQTHVTPQTIASQALKQTCNSDLQNETFIVKKIKDHRPACTNRSRQKQFVDDTSGGNSELSKWLEDELNCSTETFDRAVMKVLQKSPTIPLHTNSEIVDAVFQEIHRSREKNNQVGEDFTELTSNKWADDRTESHDSTMELGLSSETLKILSSRKRQKLKAKKHRRGLETSNLTDIKSFDSRHGKAVTGNSHPLQMQVPGIPVPAVRKSALASNNSSVNDHPLHRQKHAFEGNALPSSTVESDDTEVPESSFNVLSTSNHDFDLGDLNIKERRNEVSVADQRIETDPAFKFQSEQQQCSGFTDTARDKSLSSLATSGSHHRLPSPSPVIFRSTLPSPERKTLNKPSPQMISLEATTVLRSQTNPCTSPKSVRTSPSVPLAAARISSRPPSCSPSVPGFAKAGPTPQEEQRENPAPESSPGSCAPVVQTAGTLVNPMECTRGKELLKHEIFELLVSLKTLFVTVEGDPWSPADDPGENDSRSKRTQAFRDRCSYEAYGLLRSLRDLRSTVQTKQNSITPFLSSNPPPPHMFSHDHIATAARNTALILRRTYGHTSSLDKLVKRKEADAHRWRPVLPSSARPSAGRMEKTKAGVRARQTQSTSRVPGPRKVSCPPLRPAKHGLVKTSVPKKSSSAKRPAIFKQPKPQQKSDSTDSKTLENVNERHDDTVVAEAKIIRAEEAREVRAVMAQLERCLLLAQSVDRRPKILESVLNDVEEAVQERRLRLLSHPLEMRGGAEASNAEVTWKTVTQRLSDLERELKESARTSRQHKIKKNSPH</sequence>
<evidence type="ECO:0000256" key="1">
    <source>
        <dbReference type="SAM" id="MobiDB-lite"/>
    </source>
</evidence>
<feature type="compositionally biased region" description="Polar residues" evidence="1">
    <location>
        <begin position="677"/>
        <end position="690"/>
    </location>
</feature>
<feature type="compositionally biased region" description="Low complexity" evidence="1">
    <location>
        <begin position="1703"/>
        <end position="1714"/>
    </location>
</feature>
<feature type="compositionally biased region" description="Basic and acidic residues" evidence="1">
    <location>
        <begin position="586"/>
        <end position="611"/>
    </location>
</feature>
<feature type="region of interest" description="Disordered" evidence="1">
    <location>
        <begin position="1629"/>
        <end position="1741"/>
    </location>
</feature>
<protein>
    <submittedName>
        <fullName evidence="2">Uncharacterized protein</fullName>
    </submittedName>
</protein>
<feature type="compositionally biased region" description="Basic and acidic residues" evidence="1">
    <location>
        <begin position="1967"/>
        <end position="1978"/>
    </location>
</feature>
<feature type="region of interest" description="Disordered" evidence="1">
    <location>
        <begin position="1204"/>
        <end position="1228"/>
    </location>
</feature>
<feature type="compositionally biased region" description="Basic and acidic residues" evidence="1">
    <location>
        <begin position="541"/>
        <end position="564"/>
    </location>
</feature>
<evidence type="ECO:0000313" key="2">
    <source>
        <dbReference type="EMBL" id="CAD7227279.1"/>
    </source>
</evidence>
<proteinExistence type="predicted"/>
<reference evidence="2" key="1">
    <citation type="submission" date="2020-11" db="EMBL/GenBank/DDBJ databases">
        <authorList>
            <person name="Tran Van P."/>
        </authorList>
    </citation>
    <scope>NUCLEOTIDE SEQUENCE</scope>
</reference>
<dbReference type="EMBL" id="OB661092">
    <property type="protein sequence ID" value="CAD7227279.1"/>
    <property type="molecule type" value="Genomic_DNA"/>
</dbReference>
<feature type="region of interest" description="Disordered" evidence="1">
    <location>
        <begin position="492"/>
        <end position="693"/>
    </location>
</feature>
<feature type="region of interest" description="Disordered" evidence="1">
    <location>
        <begin position="1548"/>
        <end position="1575"/>
    </location>
</feature>
<feature type="compositionally biased region" description="Polar residues" evidence="1">
    <location>
        <begin position="1661"/>
        <end position="1694"/>
    </location>
</feature>
<feature type="compositionally biased region" description="Pro residues" evidence="1">
    <location>
        <begin position="614"/>
        <end position="632"/>
    </location>
</feature>
<organism evidence="2">
    <name type="scientific">Cyprideis torosa</name>
    <dbReference type="NCBI Taxonomy" id="163714"/>
    <lineage>
        <taxon>Eukaryota</taxon>
        <taxon>Metazoa</taxon>
        <taxon>Ecdysozoa</taxon>
        <taxon>Arthropoda</taxon>
        <taxon>Crustacea</taxon>
        <taxon>Oligostraca</taxon>
        <taxon>Ostracoda</taxon>
        <taxon>Podocopa</taxon>
        <taxon>Podocopida</taxon>
        <taxon>Cytherocopina</taxon>
        <taxon>Cytheroidea</taxon>
        <taxon>Cytherideidae</taxon>
        <taxon>Cyprideis</taxon>
    </lineage>
</organism>
<gene>
    <name evidence="2" type="ORF">CTOB1V02_LOCUS5187</name>
</gene>
<feature type="compositionally biased region" description="Basic and acidic residues" evidence="1">
    <location>
        <begin position="516"/>
        <end position="531"/>
    </location>
</feature>
<feature type="region of interest" description="Disordered" evidence="1">
    <location>
        <begin position="1888"/>
        <end position="1978"/>
    </location>
</feature>
<feature type="region of interest" description="Disordered" evidence="1">
    <location>
        <begin position="733"/>
        <end position="838"/>
    </location>
</feature>
<feature type="compositionally biased region" description="Basic and acidic residues" evidence="1">
    <location>
        <begin position="747"/>
        <end position="759"/>
    </location>
</feature>
<name>A0A7R8WAA6_9CRUS</name>